<feature type="signal peptide" evidence="1">
    <location>
        <begin position="1"/>
        <end position="33"/>
    </location>
</feature>
<keyword evidence="3" id="KW-1185">Reference proteome</keyword>
<organism evidence="2 3">
    <name type="scientific">Lentinus tigrinus ALCF2SS1-6</name>
    <dbReference type="NCBI Taxonomy" id="1328759"/>
    <lineage>
        <taxon>Eukaryota</taxon>
        <taxon>Fungi</taxon>
        <taxon>Dikarya</taxon>
        <taxon>Basidiomycota</taxon>
        <taxon>Agaricomycotina</taxon>
        <taxon>Agaricomycetes</taxon>
        <taxon>Polyporales</taxon>
        <taxon>Polyporaceae</taxon>
        <taxon>Lentinus</taxon>
    </lineage>
</organism>
<dbReference type="AlphaFoldDB" id="A0A5C2S167"/>
<dbReference type="EMBL" id="ML122283">
    <property type="protein sequence ID" value="RPD57120.1"/>
    <property type="molecule type" value="Genomic_DNA"/>
</dbReference>
<protein>
    <recommendedName>
        <fullName evidence="4">Secreted protein</fullName>
    </recommendedName>
</protein>
<dbReference type="PROSITE" id="PS51257">
    <property type="entry name" value="PROKAR_LIPOPROTEIN"/>
    <property type="match status" value="1"/>
</dbReference>
<sequence length="143" mass="15682">MICMEGRVRIKVPMSGVMFLVLELATLFNLSCSCPCSESLGHEMRQLSLLMSSSCDVQVQVYIQGDSPATCARTKCSNSTQRCLKVSSFEHVRLPFTREEHWCGRVCDTGLFPHPMESNSNSSGSATGHVSMVARTFQPVVSG</sequence>
<evidence type="ECO:0000256" key="1">
    <source>
        <dbReference type="SAM" id="SignalP"/>
    </source>
</evidence>
<name>A0A5C2S167_9APHY</name>
<evidence type="ECO:0000313" key="2">
    <source>
        <dbReference type="EMBL" id="RPD57120.1"/>
    </source>
</evidence>
<proteinExistence type="predicted"/>
<gene>
    <name evidence="2" type="ORF">L227DRAFT_239328</name>
</gene>
<keyword evidence="1" id="KW-0732">Signal</keyword>
<accession>A0A5C2S167</accession>
<evidence type="ECO:0008006" key="4">
    <source>
        <dbReference type="Google" id="ProtNLM"/>
    </source>
</evidence>
<evidence type="ECO:0000313" key="3">
    <source>
        <dbReference type="Proteomes" id="UP000313359"/>
    </source>
</evidence>
<feature type="chain" id="PRO_5023072802" description="Secreted protein" evidence="1">
    <location>
        <begin position="34"/>
        <end position="143"/>
    </location>
</feature>
<reference evidence="2" key="1">
    <citation type="journal article" date="2018" name="Genome Biol. Evol.">
        <title>Genomics and development of Lentinus tigrinus, a white-rot wood-decaying mushroom with dimorphic fruiting bodies.</title>
        <authorList>
            <person name="Wu B."/>
            <person name="Xu Z."/>
            <person name="Knudson A."/>
            <person name="Carlson A."/>
            <person name="Chen N."/>
            <person name="Kovaka S."/>
            <person name="LaButti K."/>
            <person name="Lipzen A."/>
            <person name="Pennachio C."/>
            <person name="Riley R."/>
            <person name="Schakwitz W."/>
            <person name="Umezawa K."/>
            <person name="Ohm R.A."/>
            <person name="Grigoriev I.V."/>
            <person name="Nagy L.G."/>
            <person name="Gibbons J."/>
            <person name="Hibbett D."/>
        </authorList>
    </citation>
    <scope>NUCLEOTIDE SEQUENCE [LARGE SCALE GENOMIC DNA]</scope>
    <source>
        <strain evidence="2">ALCF2SS1-6</strain>
    </source>
</reference>
<dbReference type="Proteomes" id="UP000313359">
    <property type="component" value="Unassembled WGS sequence"/>
</dbReference>